<comment type="subcellular location">
    <subcellularLocation>
        <location evidence="1">Membrane</location>
        <topology evidence="1">Multi-pass membrane protein</topology>
    </subcellularLocation>
</comment>
<dbReference type="Proteomes" id="UP000196118">
    <property type="component" value="Chromosome"/>
</dbReference>
<dbReference type="Gene3D" id="1.20.1740.10">
    <property type="entry name" value="Amino acid/polyamine transporter I"/>
    <property type="match status" value="1"/>
</dbReference>
<feature type="transmembrane region" description="Helical" evidence="5">
    <location>
        <begin position="160"/>
        <end position="179"/>
    </location>
</feature>
<dbReference type="PIRSF" id="PIRSF006060">
    <property type="entry name" value="AA_transporter"/>
    <property type="match status" value="1"/>
</dbReference>
<feature type="transmembrane region" description="Helical" evidence="5">
    <location>
        <begin position="127"/>
        <end position="148"/>
    </location>
</feature>
<evidence type="ECO:0000256" key="1">
    <source>
        <dbReference type="ARBA" id="ARBA00004141"/>
    </source>
</evidence>
<proteinExistence type="predicted"/>
<keyword evidence="2 5" id="KW-0812">Transmembrane</keyword>
<dbReference type="Pfam" id="PF13520">
    <property type="entry name" value="AA_permease_2"/>
    <property type="match status" value="1"/>
</dbReference>
<protein>
    <submittedName>
        <fullName evidence="6">B(0,+)-type amino acid transporter</fullName>
    </submittedName>
</protein>
<feature type="transmembrane region" description="Helical" evidence="5">
    <location>
        <begin position="232"/>
        <end position="252"/>
    </location>
</feature>
<dbReference type="RefSeq" id="WP_094104625.1">
    <property type="nucleotide sequence ID" value="NZ_CP085178.1"/>
</dbReference>
<feature type="transmembrane region" description="Helical" evidence="5">
    <location>
        <begin position="416"/>
        <end position="435"/>
    </location>
</feature>
<dbReference type="GO" id="GO:0015179">
    <property type="term" value="F:L-amino acid transmembrane transporter activity"/>
    <property type="evidence" value="ECO:0007669"/>
    <property type="project" value="TreeGrafter"/>
</dbReference>
<evidence type="ECO:0000256" key="2">
    <source>
        <dbReference type="ARBA" id="ARBA00022692"/>
    </source>
</evidence>
<sequence length="440" mass="46481">MNKKEHTHLQKNIGLFAAFSTVMGTVIGAGVFFKVSSVTASTQSAGLSLLAWLAGGLLTICAGLTSAELASAIPVTGGAIKYLEVTYGKLTGFLLGWAQTLIYFPANIAALSIIFGTQFTNLFHLKAGLILPIAVICGASITGINLLGTKHGARLQSVALIAKLIPIAVIIAFGLFAPSNVHLSLIPEHFTTSQTLTGFSGGLLSTLFAYDGWLGIGAIAGEMKNPKRDLPLAIGLGLTGIMVVYLGINLVFLKTLPISDLVGNLNAASTAAGQLFGNIGGKLVTIGILISVYGALNGYTMTGMRIPYAMAKEDSLPMSNHLSKLSRTAVPYVAGIVQLVIAGLMMIVGSFDLLTDMLIFVMWIFNVLIFYAVIKLRRTQPDLVRPYKVPLYPFLPVVAILGGIFVLVTTIIDQPILATTGIVITLLGIPVYLVTKRKSS</sequence>
<feature type="transmembrane region" description="Helical" evidence="5">
    <location>
        <begin position="357"/>
        <end position="377"/>
    </location>
</feature>
<dbReference type="PANTHER" id="PTHR11785:SF512">
    <property type="entry name" value="SOBREMESA, ISOFORM B"/>
    <property type="match status" value="1"/>
</dbReference>
<reference evidence="6 7" key="1">
    <citation type="submission" date="2017-05" db="EMBL/GenBank/DDBJ databases">
        <title>Genome sequence of Pediococcus pentosaceus strain SRCM100892.</title>
        <authorList>
            <person name="Cho S.H."/>
        </authorList>
    </citation>
    <scope>NUCLEOTIDE SEQUENCE [LARGE SCALE GENOMIC DNA]</scope>
    <source>
        <strain evidence="6 7">SRCM100892</strain>
    </source>
</reference>
<accession>A0A1Y0VPQ4</accession>
<dbReference type="PANTHER" id="PTHR11785">
    <property type="entry name" value="AMINO ACID TRANSPORTER"/>
    <property type="match status" value="1"/>
</dbReference>
<dbReference type="EMBL" id="CP021474">
    <property type="protein sequence ID" value="ARW20140.1"/>
    <property type="molecule type" value="Genomic_DNA"/>
</dbReference>
<dbReference type="AlphaFoldDB" id="A0A1Y0VPQ4"/>
<keyword evidence="3 5" id="KW-1133">Transmembrane helix</keyword>
<dbReference type="GO" id="GO:0016020">
    <property type="term" value="C:membrane"/>
    <property type="evidence" value="ECO:0007669"/>
    <property type="project" value="UniProtKB-SubCell"/>
</dbReference>
<evidence type="ECO:0000256" key="4">
    <source>
        <dbReference type="ARBA" id="ARBA00023136"/>
    </source>
</evidence>
<organism evidence="6 7">
    <name type="scientific">Pediococcus pentosaceus</name>
    <dbReference type="NCBI Taxonomy" id="1255"/>
    <lineage>
        <taxon>Bacteria</taxon>
        <taxon>Bacillati</taxon>
        <taxon>Bacillota</taxon>
        <taxon>Bacilli</taxon>
        <taxon>Lactobacillales</taxon>
        <taxon>Lactobacillaceae</taxon>
        <taxon>Pediococcus</taxon>
    </lineage>
</organism>
<feature type="transmembrane region" description="Helical" evidence="5">
    <location>
        <begin position="12"/>
        <end position="33"/>
    </location>
</feature>
<feature type="transmembrane region" description="Helical" evidence="5">
    <location>
        <begin position="45"/>
        <end position="69"/>
    </location>
</feature>
<feature type="transmembrane region" description="Helical" evidence="5">
    <location>
        <begin position="329"/>
        <end position="351"/>
    </location>
</feature>
<feature type="transmembrane region" description="Helical" evidence="5">
    <location>
        <begin position="199"/>
        <end position="220"/>
    </location>
</feature>
<dbReference type="InterPro" id="IPR002293">
    <property type="entry name" value="AA/rel_permease1"/>
</dbReference>
<evidence type="ECO:0000256" key="5">
    <source>
        <dbReference type="SAM" id="Phobius"/>
    </source>
</evidence>
<evidence type="ECO:0000313" key="7">
    <source>
        <dbReference type="Proteomes" id="UP000196118"/>
    </source>
</evidence>
<feature type="transmembrane region" description="Helical" evidence="5">
    <location>
        <begin position="389"/>
        <end position="410"/>
    </location>
</feature>
<dbReference type="InterPro" id="IPR050598">
    <property type="entry name" value="AminoAcid_Transporter"/>
</dbReference>
<evidence type="ECO:0000313" key="6">
    <source>
        <dbReference type="EMBL" id="ARW20140.1"/>
    </source>
</evidence>
<keyword evidence="4 5" id="KW-0472">Membrane</keyword>
<feature type="transmembrane region" description="Helical" evidence="5">
    <location>
        <begin position="90"/>
        <end position="115"/>
    </location>
</feature>
<evidence type="ECO:0000256" key="3">
    <source>
        <dbReference type="ARBA" id="ARBA00022989"/>
    </source>
</evidence>
<feature type="transmembrane region" description="Helical" evidence="5">
    <location>
        <begin position="272"/>
        <end position="296"/>
    </location>
</feature>
<name>A0A1Y0VPQ4_PEDPE</name>
<gene>
    <name evidence="6" type="ORF">S100892_01596</name>
</gene>